<evidence type="ECO:0000313" key="2">
    <source>
        <dbReference type="Proteomes" id="UP001153292"/>
    </source>
</evidence>
<evidence type="ECO:0000313" key="1">
    <source>
        <dbReference type="EMBL" id="CAH2984975.1"/>
    </source>
</evidence>
<keyword evidence="2" id="KW-1185">Reference proteome</keyword>
<gene>
    <name evidence="1" type="ORF">CHILSU_LOCUS4872</name>
</gene>
<dbReference type="InterPro" id="IPR006623">
    <property type="entry name" value="THEG"/>
</dbReference>
<organism evidence="1 2">
    <name type="scientific">Chilo suppressalis</name>
    <name type="common">Asiatic rice borer moth</name>
    <dbReference type="NCBI Taxonomy" id="168631"/>
    <lineage>
        <taxon>Eukaryota</taxon>
        <taxon>Metazoa</taxon>
        <taxon>Ecdysozoa</taxon>
        <taxon>Arthropoda</taxon>
        <taxon>Hexapoda</taxon>
        <taxon>Insecta</taxon>
        <taxon>Pterygota</taxon>
        <taxon>Neoptera</taxon>
        <taxon>Endopterygota</taxon>
        <taxon>Lepidoptera</taxon>
        <taxon>Glossata</taxon>
        <taxon>Ditrysia</taxon>
        <taxon>Pyraloidea</taxon>
        <taxon>Crambidae</taxon>
        <taxon>Crambinae</taxon>
        <taxon>Chilo</taxon>
    </lineage>
</organism>
<protein>
    <submittedName>
        <fullName evidence="1">Uncharacterized protein</fullName>
    </submittedName>
</protein>
<name>A0ABN8L3K4_CHISP</name>
<dbReference type="EMBL" id="OU963895">
    <property type="protein sequence ID" value="CAH2984975.1"/>
    <property type="molecule type" value="Genomic_DNA"/>
</dbReference>
<accession>A0ABN8L3K4</accession>
<reference evidence="1" key="1">
    <citation type="submission" date="2021-12" db="EMBL/GenBank/DDBJ databases">
        <authorList>
            <person name="King R."/>
        </authorList>
    </citation>
    <scope>NUCLEOTIDE SEQUENCE</scope>
</reference>
<dbReference type="Pfam" id="PF14912">
    <property type="entry name" value="THEG"/>
    <property type="match status" value="1"/>
</dbReference>
<sequence length="224" mass="26489">MGKPKFDPPTNTFPYKIPKRLNILSVPRNYIIDTDEGMPMLTPRGIRKSALNSQLSDRVNDAAWPYIRRFLILKRMYKNRFSQERIEKIDRMIEAANATCYSKLANCVLDLKKQDTKEVKKKRGWSESEWKKHMDYINQIAGPRKDFRPPPVKRGTAKPLPDLLPRINEICWLPEFKVYKRLSQETWYRDPVKVPPAALKYVISDRVKKLAAHRIIQEPNYRNY</sequence>
<proteinExistence type="predicted"/>
<dbReference type="Proteomes" id="UP001153292">
    <property type="component" value="Chromosome 2"/>
</dbReference>